<organism evidence="2">
    <name type="scientific">human gut metagenome</name>
    <dbReference type="NCBI Taxonomy" id="408170"/>
    <lineage>
        <taxon>unclassified sequences</taxon>
        <taxon>metagenomes</taxon>
        <taxon>organismal metagenomes</taxon>
    </lineage>
</organism>
<comment type="caution">
    <text evidence="2">The sequence shown here is derived from an EMBL/GenBank/DDBJ whole genome shotgun (WGS) entry which is preliminary data.</text>
</comment>
<gene>
    <name evidence="2" type="ORF">Q604_UNBC13566G0002</name>
</gene>
<evidence type="ECO:0000313" key="2">
    <source>
        <dbReference type="EMBL" id="ETJ31954.1"/>
    </source>
</evidence>
<reference evidence="2" key="1">
    <citation type="submission" date="2013-12" db="EMBL/GenBank/DDBJ databases">
        <title>A Varibaculum cambriense genome reconstructed from a premature infant gut community with otherwise low bacterial novelty that shifts toward anaerobic metabolism during the third week of life.</title>
        <authorList>
            <person name="Brown C.T."/>
            <person name="Sharon I."/>
            <person name="Thomas B.C."/>
            <person name="Castelle C.J."/>
            <person name="Morowitz M.J."/>
            <person name="Banfield J.F."/>
        </authorList>
    </citation>
    <scope>NUCLEOTIDE SEQUENCE</scope>
</reference>
<keyword evidence="1" id="KW-0472">Membrane</keyword>
<accession>W1XSX8</accession>
<keyword evidence="1" id="KW-0812">Transmembrane</keyword>
<evidence type="ECO:0000256" key="1">
    <source>
        <dbReference type="SAM" id="Phobius"/>
    </source>
</evidence>
<proteinExistence type="predicted"/>
<dbReference type="EMBL" id="AZMM01013566">
    <property type="protein sequence ID" value="ETJ31954.1"/>
    <property type="molecule type" value="Genomic_DNA"/>
</dbReference>
<feature type="transmembrane region" description="Helical" evidence="1">
    <location>
        <begin position="18"/>
        <end position="36"/>
    </location>
</feature>
<name>W1XSX8_9ZZZZ</name>
<keyword evidence="1" id="KW-1133">Transmembrane helix</keyword>
<sequence length="40" mass="4536">NNITLISEPLFLDASVTIIPPLIPLMILFLLGKFTFSRYI</sequence>
<protein>
    <submittedName>
        <fullName evidence="2">Uncharacterized protein</fullName>
    </submittedName>
</protein>
<dbReference type="AlphaFoldDB" id="W1XSX8"/>
<feature type="non-terminal residue" evidence="2">
    <location>
        <position position="1"/>
    </location>
</feature>